<evidence type="ECO:0000256" key="2">
    <source>
        <dbReference type="PROSITE-ProRule" id="PRU00124"/>
    </source>
</evidence>
<evidence type="ECO:0000259" key="3">
    <source>
        <dbReference type="SMART" id="SM01359"/>
    </source>
</evidence>
<dbReference type="EMBL" id="CAJFCJ010000015">
    <property type="protein sequence ID" value="CAD5121784.1"/>
    <property type="molecule type" value="Genomic_DNA"/>
</dbReference>
<dbReference type="SMART" id="SM01360">
    <property type="entry name" value="A2M"/>
    <property type="match status" value="1"/>
</dbReference>
<feature type="domain" description="Alpha-macroglobulin receptor-binding" evidence="5">
    <location>
        <begin position="1390"/>
        <end position="1482"/>
    </location>
</feature>
<proteinExistence type="predicted"/>
<dbReference type="Gene3D" id="2.60.40.10">
    <property type="entry name" value="Immunoglobulins"/>
    <property type="match status" value="2"/>
</dbReference>
<dbReference type="Gene3D" id="2.60.40.1930">
    <property type="match status" value="2"/>
</dbReference>
<dbReference type="Pfam" id="PF07703">
    <property type="entry name" value="A2M_BRD"/>
    <property type="match status" value="1"/>
</dbReference>
<dbReference type="Pfam" id="PF07677">
    <property type="entry name" value="A2M_recep"/>
    <property type="match status" value="1"/>
</dbReference>
<keyword evidence="7" id="KW-1185">Reference proteome</keyword>
<evidence type="ECO:0000259" key="4">
    <source>
        <dbReference type="SMART" id="SM01360"/>
    </source>
</evidence>
<dbReference type="InterPro" id="IPR009048">
    <property type="entry name" value="A-macroglobulin_rcpt-bd"/>
</dbReference>
<comment type="caution">
    <text evidence="6">The sequence shown here is derived from an EMBL/GenBank/DDBJ whole genome shotgun (WGS) entry which is preliminary data.</text>
</comment>
<dbReference type="SUPFAM" id="SSF57424">
    <property type="entry name" value="LDL receptor-like module"/>
    <property type="match status" value="1"/>
</dbReference>
<name>A0A7I8W125_9ANNE</name>
<gene>
    <name evidence="6" type="ORF">DGYR_LOCUS9692</name>
</gene>
<sequence length="1498" mass="170534">MRTPFLKIRVAIRLGNLGEKSEEKCSVSATFTYPSTRILQMQMLDNSPAGNYTVNVEGTSSEGISGYLFRNETKIMFMRKQVSVLIQLNKPVYKQGQTIKLRIMPIMPNLMSKTANMDVSLVDATNTTVKLWQNLQTNAGGVLDLQQKLSEQPHYGEWKVLVYTYGEYYEKKFPVNEFWVTAIDVNVSMPMYLSENDFGIAGVISANLSLGQPAKGTIRIEMSVKPPKDIEAAKEYVKVHAINLKDQFNKSETDDINIHSFQDGSDKIVRETRYFAGVTDFMFTMDEIRNLLGGRSPANHEIVVDAYVYDWFLVQEASGSSRAVVYSNATSIYLLGDKSRTFKPGMPTSVYFAVSNQDGTPLHSHRRQVTVKRVETPNSEFIPDAKLIVRDDGIAKYTFTPSNDARQIRLTAHYDLYQSNAVDVYMTRHYTTHDRFLYISSSTETPQVDQYMVFTVRSNTLLDNVHYIVTAASNIVTGGVIELYSSQKTFSIAVSRDMVPEARMVVWTIFKGEILADSVNFFVNGTRLNPVDLRVNRGKDFTGDVVEITGWSDRSAYIGFSALCHELYVYSGGSNFVQETDIINELRSFDSHANTSFRFQWTFGETFRELVHFPAPTYAIDANKTFEFAGLIVFTDANVTRMPHNCNETLGDYPCMSGRQCFRIEEWCDGVMKCEDGVDEMGCTNRVPKYPFTKPFDRLSLLTRHYNEMGDWGWLGHFLMPNGRIDLETEVPDEPMPWVVDAFSISRDKGFGMVFNPSRHQATRPFYMRAEAPESVIKGEQIGVRISLFNYWTENLECLVTLHDSDDYAFVVVEKDGIVSSYSPRLLRGDIQTMVYMPSGFVRELHFPVLHLKEGCFSVTISVANFMYKDEETVEMCSTFDGVTNYLNTPFVIDLINKGSRAIPDLEIPVPERFIRPQERQHLYVPGSPEATIGIVGDIVGPGFFEDYLDAENSIRKPFGGGEQSLYNLATNILYLRYMSGTNQLANDRLRLSIDKVNEGLQRQMSYYTLKKDSNNHDIGYFSLFRDYQEDTPSVWLTAHALKVFHKMYSGNYLKIGINQIFMATKTLTEMGRWLCAADKRDDDRGFIETSPHYNRKMWLNGTENYDKIALSAHVLIALQSARSALQGSTGCDSVISQTIQYLRDNAAGDHSPFTTAILAYALLSSGDTSSPALNRLRKIQIDKEYWANKRIPKNGIRFEDNLPVHQPRKWYDNEAYGVATTGYAILALLQTSDGYSESFPSMLWLQSMRNSFAGHSSTEDSIIAQEALVEYSLKDMNKAFYQMYIEVSPTSNQNLTYVLRLNKTNWIDLQEIPITPVWGYVRGTATGNGIALMQLSTKVNVEYSRQIVPKPEGDFFSIELKESYGGKNYSFVEFNPCVRWVRPDLSNTSGMTVLEMDLPTGYRITNDVLRSYAQSGRVPTLRRAETYDRKVVFYFDYVGYKEDTCVKFRTDRWFPVANLTIQHKIRVYDYYEPVCIFAKFAGHSSVHIALFTIMLQL</sequence>
<dbReference type="GO" id="GO:0004866">
    <property type="term" value="F:endopeptidase inhibitor activity"/>
    <property type="evidence" value="ECO:0007669"/>
    <property type="project" value="InterPro"/>
</dbReference>
<dbReference type="InterPro" id="IPR013783">
    <property type="entry name" value="Ig-like_fold"/>
</dbReference>
<dbReference type="Gene3D" id="4.10.400.10">
    <property type="entry name" value="Low-density Lipoprotein Receptor"/>
    <property type="match status" value="1"/>
</dbReference>
<dbReference type="SMART" id="SM01361">
    <property type="entry name" value="A2M_recep"/>
    <property type="match status" value="1"/>
</dbReference>
<dbReference type="Gene3D" id="2.20.130.20">
    <property type="match status" value="1"/>
</dbReference>
<dbReference type="OrthoDB" id="6359008at2759"/>
<dbReference type="InterPro" id="IPR011625">
    <property type="entry name" value="A2M_N_BRD"/>
</dbReference>
<dbReference type="InterPro" id="IPR011626">
    <property type="entry name" value="Alpha-macroglobulin_TED"/>
</dbReference>
<evidence type="ECO:0000313" key="7">
    <source>
        <dbReference type="Proteomes" id="UP000549394"/>
    </source>
</evidence>
<dbReference type="InterPro" id="IPR050473">
    <property type="entry name" value="A2M/Complement_sys"/>
</dbReference>
<dbReference type="InterPro" id="IPR008930">
    <property type="entry name" value="Terpenoid_cyclase/PrenylTrfase"/>
</dbReference>
<feature type="domain" description="Alpha-2-macroglobulin" evidence="4">
    <location>
        <begin position="711"/>
        <end position="802"/>
    </location>
</feature>
<dbReference type="InterPro" id="IPR036595">
    <property type="entry name" value="A-macroglobulin_rcpt-bd_sf"/>
</dbReference>
<keyword evidence="1 2" id="KW-1015">Disulfide bond</keyword>
<evidence type="ECO:0000313" key="6">
    <source>
        <dbReference type="EMBL" id="CAD5121784.1"/>
    </source>
</evidence>
<accession>A0A7I8W125</accession>
<dbReference type="SUPFAM" id="SSF48239">
    <property type="entry name" value="Terpenoid cyclases/Protein prenyltransferases"/>
    <property type="match status" value="1"/>
</dbReference>
<dbReference type="InterPro" id="IPR002172">
    <property type="entry name" value="LDrepeatLR_classA_rpt"/>
</dbReference>
<feature type="disulfide bond" evidence="2">
    <location>
        <begin position="668"/>
        <end position="683"/>
    </location>
</feature>
<dbReference type="SUPFAM" id="SSF49410">
    <property type="entry name" value="Alpha-macroglobulin receptor domain"/>
    <property type="match status" value="1"/>
</dbReference>
<dbReference type="CDD" id="cd02891">
    <property type="entry name" value="A2M_like"/>
    <property type="match status" value="1"/>
</dbReference>
<dbReference type="Proteomes" id="UP000549394">
    <property type="component" value="Unassembled WGS sequence"/>
</dbReference>
<evidence type="ECO:0000259" key="5">
    <source>
        <dbReference type="SMART" id="SM01361"/>
    </source>
</evidence>
<dbReference type="GO" id="GO:0005615">
    <property type="term" value="C:extracellular space"/>
    <property type="evidence" value="ECO:0007669"/>
    <property type="project" value="InterPro"/>
</dbReference>
<dbReference type="Pfam" id="PF07678">
    <property type="entry name" value="TED_complement"/>
    <property type="match status" value="1"/>
</dbReference>
<comment type="caution">
    <text evidence="2">Lacks conserved residue(s) required for the propagation of feature annotation.</text>
</comment>
<dbReference type="InterPro" id="IPR001599">
    <property type="entry name" value="Macroglobln_a2"/>
</dbReference>
<dbReference type="PANTHER" id="PTHR11412:SF146">
    <property type="entry name" value="CD109 ANTIGEN"/>
    <property type="match status" value="1"/>
</dbReference>
<protein>
    <submittedName>
        <fullName evidence="6">DgyrCDS10261</fullName>
    </submittedName>
</protein>
<dbReference type="PANTHER" id="PTHR11412">
    <property type="entry name" value="MACROGLOBULIN / COMPLEMENT"/>
    <property type="match status" value="1"/>
</dbReference>
<dbReference type="Pfam" id="PF00207">
    <property type="entry name" value="A2M"/>
    <property type="match status" value="1"/>
</dbReference>
<dbReference type="PROSITE" id="PS50068">
    <property type="entry name" value="LDLRA_2"/>
    <property type="match status" value="1"/>
</dbReference>
<dbReference type="SMART" id="SM01359">
    <property type="entry name" value="A2M_N_2"/>
    <property type="match status" value="1"/>
</dbReference>
<dbReference type="CDD" id="cd00112">
    <property type="entry name" value="LDLa"/>
    <property type="match status" value="1"/>
</dbReference>
<dbReference type="Gene3D" id="1.50.10.20">
    <property type="match status" value="1"/>
</dbReference>
<evidence type="ECO:0000256" key="1">
    <source>
        <dbReference type="ARBA" id="ARBA00023157"/>
    </source>
</evidence>
<feature type="domain" description="Alpha-2-macroglobulin bait region" evidence="3">
    <location>
        <begin position="437"/>
        <end position="563"/>
    </location>
</feature>
<dbReference type="InterPro" id="IPR036055">
    <property type="entry name" value="LDL_receptor-like_sf"/>
</dbReference>
<dbReference type="Gene3D" id="2.60.40.690">
    <property type="entry name" value="Alpha-macroglobulin, receptor-binding domain"/>
    <property type="match status" value="1"/>
</dbReference>
<reference evidence="6 7" key="1">
    <citation type="submission" date="2020-08" db="EMBL/GenBank/DDBJ databases">
        <authorList>
            <person name="Hejnol A."/>
        </authorList>
    </citation>
    <scope>NUCLEOTIDE SEQUENCE [LARGE SCALE GENOMIC DNA]</scope>
</reference>
<organism evidence="6 7">
    <name type="scientific">Dimorphilus gyrociliatus</name>
    <dbReference type="NCBI Taxonomy" id="2664684"/>
    <lineage>
        <taxon>Eukaryota</taxon>
        <taxon>Metazoa</taxon>
        <taxon>Spiralia</taxon>
        <taxon>Lophotrochozoa</taxon>
        <taxon>Annelida</taxon>
        <taxon>Polychaeta</taxon>
        <taxon>Polychaeta incertae sedis</taxon>
        <taxon>Dinophilidae</taxon>
        <taxon>Dimorphilus</taxon>
    </lineage>
</organism>